<dbReference type="AlphaFoldDB" id="A0A9D9J2C0"/>
<reference evidence="1" key="2">
    <citation type="journal article" date="2021" name="PeerJ">
        <title>Extensive microbial diversity within the chicken gut microbiome revealed by metagenomics and culture.</title>
        <authorList>
            <person name="Gilroy R."/>
            <person name="Ravi A."/>
            <person name="Getino M."/>
            <person name="Pursley I."/>
            <person name="Horton D.L."/>
            <person name="Alikhan N.F."/>
            <person name="Baker D."/>
            <person name="Gharbi K."/>
            <person name="Hall N."/>
            <person name="Watson M."/>
            <person name="Adriaenssens E.M."/>
            <person name="Foster-Nyarko E."/>
            <person name="Jarju S."/>
            <person name="Secka A."/>
            <person name="Antonio M."/>
            <person name="Oren A."/>
            <person name="Chaudhuri R.R."/>
            <person name="La Ragione R."/>
            <person name="Hildebrand F."/>
            <person name="Pallen M.J."/>
        </authorList>
    </citation>
    <scope>NUCLEOTIDE SEQUENCE</scope>
    <source>
        <strain evidence="1">B2-16538</strain>
    </source>
</reference>
<dbReference type="InterPro" id="IPR032675">
    <property type="entry name" value="LRR_dom_sf"/>
</dbReference>
<proteinExistence type="predicted"/>
<evidence type="ECO:0000313" key="2">
    <source>
        <dbReference type="Proteomes" id="UP000823750"/>
    </source>
</evidence>
<comment type="caution">
    <text evidence="1">The sequence shown here is derived from an EMBL/GenBank/DDBJ whole genome shotgun (WGS) entry which is preliminary data.</text>
</comment>
<evidence type="ECO:0000313" key="1">
    <source>
        <dbReference type="EMBL" id="MBO8485353.1"/>
    </source>
</evidence>
<sequence>MRTRRGGRIIDTELGEVTKVGHSAFANCTGMTSAILKSVTSIGASAFQGCTSLGAMKLGAVSEVDSTAFDGMDTESCTLTFYGTPTAGELDRNNKTWCGKKWKAINII</sequence>
<dbReference type="Proteomes" id="UP000823750">
    <property type="component" value="Unassembled WGS sequence"/>
</dbReference>
<dbReference type="EMBL" id="JADILX010000052">
    <property type="protein sequence ID" value="MBO8485353.1"/>
    <property type="molecule type" value="Genomic_DNA"/>
</dbReference>
<name>A0A9D9J2C0_9BACT</name>
<dbReference type="Pfam" id="PF13306">
    <property type="entry name" value="LRR_5"/>
    <property type="match status" value="1"/>
</dbReference>
<reference evidence="1" key="1">
    <citation type="submission" date="2020-10" db="EMBL/GenBank/DDBJ databases">
        <authorList>
            <person name="Gilroy R."/>
        </authorList>
    </citation>
    <scope>NUCLEOTIDE SEQUENCE</scope>
    <source>
        <strain evidence="1">B2-16538</strain>
    </source>
</reference>
<protein>
    <submittedName>
        <fullName evidence="1">Leucine-rich repeat protein</fullName>
    </submittedName>
</protein>
<dbReference type="InterPro" id="IPR026906">
    <property type="entry name" value="LRR_5"/>
</dbReference>
<accession>A0A9D9J2C0</accession>
<organism evidence="1 2">
    <name type="scientific">Candidatus Cryptobacteroides excrementavium</name>
    <dbReference type="NCBI Taxonomy" id="2840759"/>
    <lineage>
        <taxon>Bacteria</taxon>
        <taxon>Pseudomonadati</taxon>
        <taxon>Bacteroidota</taxon>
        <taxon>Bacteroidia</taxon>
        <taxon>Bacteroidales</taxon>
        <taxon>Candidatus Cryptobacteroides</taxon>
    </lineage>
</organism>
<dbReference type="Gene3D" id="3.80.10.10">
    <property type="entry name" value="Ribonuclease Inhibitor"/>
    <property type="match status" value="1"/>
</dbReference>
<gene>
    <name evidence="1" type="ORF">IAB78_02895</name>
</gene>